<keyword evidence="3" id="KW-1185">Reference proteome</keyword>
<dbReference type="EMBL" id="JASJUT010000001">
    <property type="protein sequence ID" value="MDK2593975.1"/>
    <property type="molecule type" value="Genomic_DNA"/>
</dbReference>
<dbReference type="SUPFAM" id="SSF82171">
    <property type="entry name" value="DPP6 N-terminal domain-like"/>
    <property type="match status" value="1"/>
</dbReference>
<accession>A0ABT7EFD0</accession>
<proteinExistence type="predicted"/>
<feature type="chain" id="PRO_5047531598" description="WD40-like Beta Propeller Repeat" evidence="1">
    <location>
        <begin position="24"/>
        <end position="285"/>
    </location>
</feature>
<organism evidence="2 3">
    <name type="scientific">Pseudoalteromonas obscura</name>
    <dbReference type="NCBI Taxonomy" id="3048491"/>
    <lineage>
        <taxon>Bacteria</taxon>
        <taxon>Pseudomonadati</taxon>
        <taxon>Pseudomonadota</taxon>
        <taxon>Gammaproteobacteria</taxon>
        <taxon>Alteromonadales</taxon>
        <taxon>Pseudoalteromonadaceae</taxon>
        <taxon>Pseudoalteromonas</taxon>
    </lineage>
</organism>
<evidence type="ECO:0000313" key="2">
    <source>
        <dbReference type="EMBL" id="MDK2593975.1"/>
    </source>
</evidence>
<sequence>MKSTYLSKTILLSVLMIGGVSHAQDGLAGLKGPYIGQTPPGSTPEVFAPGIVSKQHHDWTGRFTPDMKEYYFTRYNRKERTNTAIVFKHENNRWREVVLAPQMGGSISPDGKTMHDGNKYRERTAKGWSELKSLGAPFSEIPIMVLTASANGTYVFDEREEIGTIRYSKVIDGKRQAPKAFGKQINSGKWTAHPFVAPDESYIIWDSEREGGFGATDLYISFQMEDGSWSNAINLGDKINTAGPDTGGVVSPDGKFFFFNRKFGDGDSDVMWVDAQFINKLKTKL</sequence>
<evidence type="ECO:0008006" key="4">
    <source>
        <dbReference type="Google" id="ProtNLM"/>
    </source>
</evidence>
<dbReference type="RefSeq" id="WP_284136244.1">
    <property type="nucleotide sequence ID" value="NZ_JASJUT010000001.1"/>
</dbReference>
<gene>
    <name evidence="2" type="ORF">QNM18_02695</name>
</gene>
<reference evidence="2 3" key="1">
    <citation type="submission" date="2023-05" db="EMBL/GenBank/DDBJ databases">
        <title>Pseudoalteromonas ardens sp. nov., Pseudoalteromonas obscura sp. nov., and Pseudoalteromonas umbrosa sp. nov., isolated from the coral Montipora capitata.</title>
        <authorList>
            <person name="Thomas E.M."/>
            <person name="Smith E.M."/>
            <person name="Papke E."/>
            <person name="Shlafstein M.D."/>
            <person name="Oline D.K."/>
            <person name="Videau P."/>
            <person name="Saw J.H."/>
            <person name="Strangman W.K."/>
            <person name="Ushijima B."/>
        </authorList>
    </citation>
    <scope>NUCLEOTIDE SEQUENCE [LARGE SCALE GENOMIC DNA]</scope>
    <source>
        <strain evidence="2 3">P94</strain>
    </source>
</reference>
<keyword evidence="1" id="KW-0732">Signal</keyword>
<evidence type="ECO:0000256" key="1">
    <source>
        <dbReference type="SAM" id="SignalP"/>
    </source>
</evidence>
<dbReference type="InterPro" id="IPR011659">
    <property type="entry name" value="WD40"/>
</dbReference>
<dbReference type="Proteomes" id="UP001231915">
    <property type="component" value="Unassembled WGS sequence"/>
</dbReference>
<feature type="signal peptide" evidence="1">
    <location>
        <begin position="1"/>
        <end position="23"/>
    </location>
</feature>
<comment type="caution">
    <text evidence="2">The sequence shown here is derived from an EMBL/GenBank/DDBJ whole genome shotgun (WGS) entry which is preliminary data.</text>
</comment>
<protein>
    <recommendedName>
        <fullName evidence="4">WD40-like Beta Propeller Repeat</fullName>
    </recommendedName>
</protein>
<dbReference type="Pfam" id="PF07676">
    <property type="entry name" value="PD40"/>
    <property type="match status" value="2"/>
</dbReference>
<name>A0ABT7EFD0_9GAMM</name>
<evidence type="ECO:0000313" key="3">
    <source>
        <dbReference type="Proteomes" id="UP001231915"/>
    </source>
</evidence>